<dbReference type="RefSeq" id="WP_271275217.1">
    <property type="nucleotide sequence ID" value="NZ_BAABFD010000022.1"/>
</dbReference>
<evidence type="ECO:0000256" key="1">
    <source>
        <dbReference type="SAM" id="MobiDB-lite"/>
    </source>
</evidence>
<sequence length="433" mass="47765">MSGTSGVMAPPRPGPAPGRRMPSPFSLPMHTLRLAGKCALPLILWFSAGELVRYVLLYAGTEVAYGDFRQLRLVAVMTILTLVVLAAMTVTTGMLHSMRGALWEVRARAADGVEDERFFRTLDRMAPAFAVLYLAWGFHTEDARDFQQMDLLHHFYDMTEAQWFGEETHVGMSLADLDWRVSLGAMAVTFLLKTLFAKLVEKGKGRFYGFAAAFSEFGFVFYGLNATVAFADARAEWTDSRAVVAGTRQALADAKETVPAWEAFTEAFGAFWPLFLDAVAVPLAWLTVAMLVFGAFSDEARTLVRGTRLEKGVDRLESSHEITQKSFQHVTSGFTDRWLPLANSLRMIVRGGAPLFGMMCLCYVALTVGSRYGDRAVRTLIGSEADWAWMYLGAPVGFVRDLLVTTLTMALLAATFDIAATRARLRGEPLNAS</sequence>
<evidence type="ECO:0000256" key="2">
    <source>
        <dbReference type="SAM" id="Phobius"/>
    </source>
</evidence>
<name>A0ABT4SRX7_9ACTN</name>
<feature type="transmembrane region" description="Helical" evidence="2">
    <location>
        <begin position="388"/>
        <end position="416"/>
    </location>
</feature>
<comment type="caution">
    <text evidence="3">The sequence shown here is derived from an EMBL/GenBank/DDBJ whole genome shotgun (WGS) entry which is preliminary data.</text>
</comment>
<feature type="transmembrane region" description="Helical" evidence="2">
    <location>
        <begin position="181"/>
        <end position="200"/>
    </location>
</feature>
<feature type="transmembrane region" description="Helical" evidence="2">
    <location>
        <begin position="71"/>
        <end position="95"/>
    </location>
</feature>
<evidence type="ECO:0000313" key="4">
    <source>
        <dbReference type="Proteomes" id="UP001212498"/>
    </source>
</evidence>
<organism evidence="3 4">
    <name type="scientific">Nonomuraea ferruginea</name>
    <dbReference type="NCBI Taxonomy" id="46174"/>
    <lineage>
        <taxon>Bacteria</taxon>
        <taxon>Bacillati</taxon>
        <taxon>Actinomycetota</taxon>
        <taxon>Actinomycetes</taxon>
        <taxon>Streptosporangiales</taxon>
        <taxon>Streptosporangiaceae</taxon>
        <taxon>Nonomuraea</taxon>
    </lineage>
</organism>
<keyword evidence="4" id="KW-1185">Reference proteome</keyword>
<feature type="transmembrane region" description="Helical" evidence="2">
    <location>
        <begin position="271"/>
        <end position="296"/>
    </location>
</feature>
<gene>
    <name evidence="3" type="ORF">OUY24_04065</name>
</gene>
<keyword evidence="2" id="KW-1133">Transmembrane helix</keyword>
<proteinExistence type="predicted"/>
<dbReference type="Proteomes" id="UP001212498">
    <property type="component" value="Unassembled WGS sequence"/>
</dbReference>
<feature type="transmembrane region" description="Helical" evidence="2">
    <location>
        <begin position="347"/>
        <end position="368"/>
    </location>
</feature>
<keyword evidence="2" id="KW-0812">Transmembrane</keyword>
<dbReference type="EMBL" id="JAPNUD010000006">
    <property type="protein sequence ID" value="MDA0639790.1"/>
    <property type="molecule type" value="Genomic_DNA"/>
</dbReference>
<accession>A0ABT4SRX7</accession>
<evidence type="ECO:0000313" key="3">
    <source>
        <dbReference type="EMBL" id="MDA0639790.1"/>
    </source>
</evidence>
<reference evidence="3 4" key="1">
    <citation type="submission" date="2022-11" db="EMBL/GenBank/DDBJ databases">
        <title>Nonomuraea corallina sp. nov., a new species of the genus Nonomuraea isolated from sea side sediment in Thai sea.</title>
        <authorList>
            <person name="Ngamcharungchit C."/>
            <person name="Matsumoto A."/>
            <person name="Suriyachadkun C."/>
            <person name="Panbangred W."/>
            <person name="Inahashi Y."/>
            <person name="Intra B."/>
        </authorList>
    </citation>
    <scope>NUCLEOTIDE SEQUENCE [LARGE SCALE GENOMIC DNA]</scope>
    <source>
        <strain evidence="3 4">DSM 43553</strain>
    </source>
</reference>
<feature type="transmembrane region" description="Helical" evidence="2">
    <location>
        <begin position="207"/>
        <end position="231"/>
    </location>
</feature>
<feature type="region of interest" description="Disordered" evidence="1">
    <location>
        <begin position="1"/>
        <end position="22"/>
    </location>
</feature>
<keyword evidence="2" id="KW-0472">Membrane</keyword>
<feature type="transmembrane region" description="Helical" evidence="2">
    <location>
        <begin position="39"/>
        <end position="59"/>
    </location>
</feature>
<protein>
    <submittedName>
        <fullName evidence="3">Uncharacterized protein</fullName>
    </submittedName>
</protein>